<name>W2T2J1_NECAM</name>
<keyword evidence="3 6" id="KW-0328">Glycosyltransferase</keyword>
<dbReference type="AlphaFoldDB" id="W2T2J1"/>
<comment type="similarity">
    <text evidence="2 6">Belongs to the glycosyltransferase 92 family.</text>
</comment>
<dbReference type="OrthoDB" id="5858698at2759"/>
<evidence type="ECO:0000256" key="4">
    <source>
        <dbReference type="ARBA" id="ARBA00022679"/>
    </source>
</evidence>
<keyword evidence="4 6" id="KW-0808">Transferase</keyword>
<evidence type="ECO:0000313" key="8">
    <source>
        <dbReference type="Proteomes" id="UP000053676"/>
    </source>
</evidence>
<evidence type="ECO:0000256" key="5">
    <source>
        <dbReference type="ARBA" id="ARBA00023136"/>
    </source>
</evidence>
<dbReference type="KEGG" id="nai:NECAME_12377"/>
<reference evidence="8" key="1">
    <citation type="journal article" date="2014" name="Nat. Genet.">
        <title>Genome of the human hookworm Necator americanus.</title>
        <authorList>
            <person name="Tang Y.T."/>
            <person name="Gao X."/>
            <person name="Rosa B.A."/>
            <person name="Abubucker S."/>
            <person name="Hallsworth-Pepin K."/>
            <person name="Martin J."/>
            <person name="Tyagi R."/>
            <person name="Heizer E."/>
            <person name="Zhang X."/>
            <person name="Bhonagiri-Palsikar V."/>
            <person name="Minx P."/>
            <person name="Warren W.C."/>
            <person name="Wang Q."/>
            <person name="Zhan B."/>
            <person name="Hotez P.J."/>
            <person name="Sternberg P.W."/>
            <person name="Dougall A."/>
            <person name="Gaze S.T."/>
            <person name="Mulvenna J."/>
            <person name="Sotillo J."/>
            <person name="Ranganathan S."/>
            <person name="Rabelo E.M."/>
            <person name="Wilson R.K."/>
            <person name="Felgner P.L."/>
            <person name="Bethony J."/>
            <person name="Hawdon J.M."/>
            <person name="Gasser R.B."/>
            <person name="Loukas A."/>
            <person name="Mitreva M."/>
        </authorList>
    </citation>
    <scope>NUCLEOTIDE SEQUENCE [LARGE SCALE GENOMIC DNA]</scope>
</reference>
<keyword evidence="5" id="KW-0472">Membrane</keyword>
<dbReference type="InterPro" id="IPR008166">
    <property type="entry name" value="Glyco_transf_92"/>
</dbReference>
<evidence type="ECO:0000256" key="3">
    <source>
        <dbReference type="ARBA" id="ARBA00022676"/>
    </source>
</evidence>
<sequence>MLAELFEHYKLQGVEHFYVYIKEMDKYTKKLVDYYVTAGEAEVVTFVSQDIENVIATQVVGFTIGNDWQTFYGKESCLKMIQRLKISSAIVNID</sequence>
<dbReference type="GO" id="GO:0016757">
    <property type="term" value="F:glycosyltransferase activity"/>
    <property type="evidence" value="ECO:0007669"/>
    <property type="project" value="UniProtKB-UniRule"/>
</dbReference>
<dbReference type="EMBL" id="KI660297">
    <property type="protein sequence ID" value="ETN75451.1"/>
    <property type="molecule type" value="Genomic_DNA"/>
</dbReference>
<dbReference type="EC" id="2.4.1.-" evidence="6"/>
<gene>
    <name evidence="7" type="ORF">NECAME_12377</name>
</gene>
<evidence type="ECO:0000256" key="2">
    <source>
        <dbReference type="ARBA" id="ARBA00007647"/>
    </source>
</evidence>
<dbReference type="Pfam" id="PF01697">
    <property type="entry name" value="Glyco_transf_92"/>
    <property type="match status" value="1"/>
</dbReference>
<evidence type="ECO:0000313" key="7">
    <source>
        <dbReference type="EMBL" id="ETN75451.1"/>
    </source>
</evidence>
<dbReference type="GO" id="GO:0016020">
    <property type="term" value="C:membrane"/>
    <property type="evidence" value="ECO:0007669"/>
    <property type="project" value="UniProtKB-SubCell"/>
</dbReference>
<protein>
    <recommendedName>
        <fullName evidence="6">Glycosyltransferase family 92 protein</fullName>
        <ecNumber evidence="6">2.4.1.-</ecNumber>
    </recommendedName>
</protein>
<accession>W2T2J1</accession>
<evidence type="ECO:0000256" key="1">
    <source>
        <dbReference type="ARBA" id="ARBA00004167"/>
    </source>
</evidence>
<proteinExistence type="inferred from homology"/>
<comment type="subcellular location">
    <subcellularLocation>
        <location evidence="1">Membrane</location>
        <topology evidence="1">Single-pass membrane protein</topology>
    </subcellularLocation>
</comment>
<evidence type="ECO:0000256" key="6">
    <source>
        <dbReference type="RuleBase" id="RU366017"/>
    </source>
</evidence>
<organism evidence="7 8">
    <name type="scientific">Necator americanus</name>
    <name type="common">Human hookworm</name>
    <dbReference type="NCBI Taxonomy" id="51031"/>
    <lineage>
        <taxon>Eukaryota</taxon>
        <taxon>Metazoa</taxon>
        <taxon>Ecdysozoa</taxon>
        <taxon>Nematoda</taxon>
        <taxon>Chromadorea</taxon>
        <taxon>Rhabditida</taxon>
        <taxon>Rhabditina</taxon>
        <taxon>Rhabditomorpha</taxon>
        <taxon>Strongyloidea</taxon>
        <taxon>Ancylostomatidae</taxon>
        <taxon>Bunostominae</taxon>
        <taxon>Necator</taxon>
    </lineage>
</organism>
<keyword evidence="8" id="KW-1185">Reference proteome</keyword>
<dbReference type="Proteomes" id="UP000053676">
    <property type="component" value="Unassembled WGS sequence"/>
</dbReference>